<accession>A0ABT4IJZ6</accession>
<evidence type="ECO:0000313" key="3">
    <source>
        <dbReference type="Proteomes" id="UP001141422"/>
    </source>
</evidence>
<comment type="caution">
    <text evidence="2">The sequence shown here is derived from an EMBL/GenBank/DDBJ whole genome shotgun (WGS) entry which is preliminary data.</text>
</comment>
<evidence type="ECO:0000313" key="2">
    <source>
        <dbReference type="EMBL" id="MCZ0861480.1"/>
    </source>
</evidence>
<reference evidence="2" key="1">
    <citation type="submission" date="2022-12" db="EMBL/GenBank/DDBJ databases">
        <title>Isolation and characterisation of novel Methanocorpusculum spp. from native Australian herbivores indicates the genus is ancestrally host-associated.</title>
        <authorList>
            <person name="Volmer J.G."/>
            <person name="Soo R.M."/>
            <person name="Evans P.N."/>
            <person name="Hoedt E.C."/>
            <person name="Astorga Alsina A.L."/>
            <person name="Woodcroft B.J."/>
            <person name="Tyson G.W."/>
            <person name="Hugenholtz P."/>
            <person name="Morrison M."/>
        </authorList>
    </citation>
    <scope>NUCLEOTIDE SEQUENCE</scope>
    <source>
        <strain evidence="2">MG</strain>
    </source>
</reference>
<dbReference type="EMBL" id="JAPTGB010000025">
    <property type="protein sequence ID" value="MCZ0861480.1"/>
    <property type="molecule type" value="Genomic_DNA"/>
</dbReference>
<dbReference type="Proteomes" id="UP001141422">
    <property type="component" value="Unassembled WGS sequence"/>
</dbReference>
<sequence length="150" mass="17218">MTHTYRPARTRSRRIRKTQLPRSIYLLPDGRIMYLRYNKNPIANSARPYITADDGKNHPAYIPPLPEQIWRKHPVLNPARTRRAAAVQIELAKLLRLPKTGAKPTARTQLAELADWLAVMYRLTETTSAPPDRQHTAPQPEPLRSARLLS</sequence>
<gene>
    <name evidence="2" type="ORF">O0S10_09655</name>
</gene>
<dbReference type="RefSeq" id="WP_268925670.1">
    <property type="nucleotide sequence ID" value="NZ_JAPTGB010000025.1"/>
</dbReference>
<organism evidence="2 3">
    <name type="scientific">Methanocorpusculum petauri</name>
    <dbReference type="NCBI Taxonomy" id="3002863"/>
    <lineage>
        <taxon>Archaea</taxon>
        <taxon>Methanobacteriati</taxon>
        <taxon>Methanobacteriota</taxon>
        <taxon>Stenosarchaea group</taxon>
        <taxon>Methanomicrobia</taxon>
        <taxon>Methanomicrobiales</taxon>
        <taxon>Methanocorpusculaceae</taxon>
        <taxon>Methanocorpusculum</taxon>
    </lineage>
</organism>
<evidence type="ECO:0000256" key="1">
    <source>
        <dbReference type="SAM" id="MobiDB-lite"/>
    </source>
</evidence>
<protein>
    <submittedName>
        <fullName evidence="2">Uncharacterized protein</fullName>
    </submittedName>
</protein>
<feature type="region of interest" description="Disordered" evidence="1">
    <location>
        <begin position="127"/>
        <end position="150"/>
    </location>
</feature>
<name>A0ABT4IJZ6_9EURY</name>
<keyword evidence="3" id="KW-1185">Reference proteome</keyword>
<proteinExistence type="predicted"/>